<dbReference type="EC" id="6.3.2.10" evidence="10 11"/>
<dbReference type="Pfam" id="PF02875">
    <property type="entry name" value="Mur_ligase_C"/>
    <property type="match status" value="1"/>
</dbReference>
<dbReference type="InterPro" id="IPR035911">
    <property type="entry name" value="MurE/MurF_N"/>
</dbReference>
<dbReference type="Gene3D" id="3.40.1390.10">
    <property type="entry name" value="MurE/MurF, N-terminal domain"/>
    <property type="match status" value="1"/>
</dbReference>
<comment type="catalytic activity">
    <reaction evidence="10 11">
        <text>D-alanyl-D-alanine + UDP-N-acetyl-alpha-D-muramoyl-L-alanyl-gamma-D-glutamyl-meso-2,6-diaminopimelate + ATP = UDP-N-acetyl-alpha-D-muramoyl-L-alanyl-gamma-D-glutamyl-meso-2,6-diaminopimeloyl-D-alanyl-D-alanine + ADP + phosphate + H(+)</text>
        <dbReference type="Rhea" id="RHEA:28374"/>
        <dbReference type="ChEBI" id="CHEBI:15378"/>
        <dbReference type="ChEBI" id="CHEBI:30616"/>
        <dbReference type="ChEBI" id="CHEBI:43474"/>
        <dbReference type="ChEBI" id="CHEBI:57822"/>
        <dbReference type="ChEBI" id="CHEBI:61386"/>
        <dbReference type="ChEBI" id="CHEBI:83905"/>
        <dbReference type="ChEBI" id="CHEBI:456216"/>
        <dbReference type="EC" id="6.3.2.10"/>
    </reaction>
</comment>
<evidence type="ECO:0000256" key="8">
    <source>
        <dbReference type="ARBA" id="ARBA00023306"/>
    </source>
</evidence>
<comment type="similarity">
    <text evidence="10">Belongs to the MurCDEF family. MurF subfamily.</text>
</comment>
<dbReference type="EMBL" id="FOXX01000015">
    <property type="protein sequence ID" value="SFQ85429.1"/>
    <property type="molecule type" value="Genomic_DNA"/>
</dbReference>
<dbReference type="InterPro" id="IPR005863">
    <property type="entry name" value="UDP-N-AcMur_synth"/>
</dbReference>
<evidence type="ECO:0000256" key="7">
    <source>
        <dbReference type="ARBA" id="ARBA00022984"/>
    </source>
</evidence>
<evidence type="ECO:0000256" key="3">
    <source>
        <dbReference type="ARBA" id="ARBA00022618"/>
    </source>
</evidence>
<dbReference type="Gene3D" id="3.40.1190.10">
    <property type="entry name" value="Mur-like, catalytic domain"/>
    <property type="match status" value="1"/>
</dbReference>
<keyword evidence="9 10" id="KW-0961">Cell wall biogenesis/degradation</keyword>
<dbReference type="NCBIfam" id="TIGR01143">
    <property type="entry name" value="murF"/>
    <property type="match status" value="1"/>
</dbReference>
<evidence type="ECO:0000313" key="16">
    <source>
        <dbReference type="Proteomes" id="UP000182762"/>
    </source>
</evidence>
<feature type="domain" description="Mur ligase central" evidence="14">
    <location>
        <begin position="110"/>
        <end position="294"/>
    </location>
</feature>
<keyword evidence="5 10" id="KW-0067">ATP-binding</keyword>
<comment type="caution">
    <text evidence="15">The sequence shown here is derived from an EMBL/GenBank/DDBJ whole genome shotgun (WGS) entry which is preliminary data.</text>
</comment>
<evidence type="ECO:0000259" key="12">
    <source>
        <dbReference type="Pfam" id="PF01225"/>
    </source>
</evidence>
<proteinExistence type="inferred from homology"/>
<comment type="subcellular location">
    <subcellularLocation>
        <location evidence="10 11">Cytoplasm</location>
    </subcellularLocation>
</comment>
<dbReference type="GeneID" id="93712928"/>
<dbReference type="Gene3D" id="3.90.190.20">
    <property type="entry name" value="Mur ligase, C-terminal domain"/>
    <property type="match status" value="1"/>
</dbReference>
<dbReference type="HAMAP" id="MF_02019">
    <property type="entry name" value="MurF"/>
    <property type="match status" value="1"/>
</dbReference>
<evidence type="ECO:0000256" key="5">
    <source>
        <dbReference type="ARBA" id="ARBA00022840"/>
    </source>
</evidence>
<keyword evidence="4 10" id="KW-0547">Nucleotide-binding</keyword>
<keyword evidence="6 10" id="KW-0133">Cell shape</keyword>
<keyword evidence="8 10" id="KW-0131">Cell cycle</keyword>
<feature type="domain" description="Mur ligase N-terminal catalytic" evidence="12">
    <location>
        <begin position="26"/>
        <end position="99"/>
    </location>
</feature>
<keyword evidence="16" id="KW-1185">Reference proteome</keyword>
<accession>A0A1I6BWW8</accession>
<evidence type="ECO:0000256" key="4">
    <source>
        <dbReference type="ARBA" id="ARBA00022741"/>
    </source>
</evidence>
<reference evidence="15 16" key="1">
    <citation type="submission" date="2016-10" db="EMBL/GenBank/DDBJ databases">
        <authorList>
            <person name="Varghese N."/>
            <person name="Submissions S."/>
        </authorList>
    </citation>
    <scope>NUCLEOTIDE SEQUENCE [LARGE SCALE GENOMIC DNA]</scope>
    <source>
        <strain evidence="15 16">DSM 13796</strain>
    </source>
</reference>
<feature type="binding site" evidence="10">
    <location>
        <begin position="112"/>
        <end position="118"/>
    </location>
    <ligand>
        <name>ATP</name>
        <dbReference type="ChEBI" id="CHEBI:30616"/>
    </ligand>
</feature>
<evidence type="ECO:0000256" key="9">
    <source>
        <dbReference type="ARBA" id="ARBA00023316"/>
    </source>
</evidence>
<dbReference type="InterPro" id="IPR036565">
    <property type="entry name" value="Mur-like_cat_sf"/>
</dbReference>
<evidence type="ECO:0000259" key="13">
    <source>
        <dbReference type="Pfam" id="PF02875"/>
    </source>
</evidence>
<evidence type="ECO:0000259" key="14">
    <source>
        <dbReference type="Pfam" id="PF08245"/>
    </source>
</evidence>
<dbReference type="SUPFAM" id="SSF63418">
    <property type="entry name" value="MurE/MurF N-terminal domain"/>
    <property type="match status" value="1"/>
</dbReference>
<comment type="function">
    <text evidence="10 11">Involved in cell wall formation. Catalyzes the final step in the synthesis of UDP-N-acetylmuramoyl-pentapeptide, the precursor of murein.</text>
</comment>
<keyword evidence="1 10" id="KW-0963">Cytoplasm</keyword>
<evidence type="ECO:0000313" key="15">
    <source>
        <dbReference type="EMBL" id="SFQ85429.1"/>
    </source>
</evidence>
<dbReference type="SUPFAM" id="SSF53623">
    <property type="entry name" value="MurD-like peptide ligases, catalytic domain"/>
    <property type="match status" value="1"/>
</dbReference>
<evidence type="ECO:0000256" key="10">
    <source>
        <dbReference type="HAMAP-Rule" id="MF_02019"/>
    </source>
</evidence>
<sequence>MIKATLAKINEWIPNSNVTKEEKTEILGVSTDTRTIQKGNLFIPLIGDNFNGHKFVEQAYEEGAVAALWQRDQTPQPEGVPLVLVDDTLQALQALSHNYRKSLSIQVVGITGSNGKTTTKDMIAAVASTKYKVLKTRGNLNNHIGLPLTMLELDETIEVAILEMGMSDFGEIDLLSKLGEPDIAVITNIGEAHIQNLGSREGIAKAKFEIVNGLNSNGVFIYEGEEPLLAKLSEGVSFEKHTFGYNKNCDLRPLNVTQTESGTVFSLSTDENVTCHLPVLGKHNVKNALASILVGKALGISAEEAVKGLSQLQLTKMRMEVIETSSGARLINDAYNASPTAMRAALHLLHELSGYNRKIAVLGDMLELGEDEQEYHYEVGKSIDKNEVSYVFAYGPLSKEVAKGASDAGVEHVYHFEDKDTLSEQLSCIIKEQDVILFKASRGMKLEQVITTLLEKGI</sequence>
<feature type="domain" description="Mur ligase C-terminal" evidence="13">
    <location>
        <begin position="317"/>
        <end position="442"/>
    </location>
</feature>
<gene>
    <name evidence="10" type="primary">murF</name>
    <name evidence="15" type="ORF">SAMN02745910_04389</name>
</gene>
<dbReference type="InterPro" id="IPR036615">
    <property type="entry name" value="Mur_ligase_C_dom_sf"/>
</dbReference>
<organism evidence="15 16">
    <name type="scientific">Priestia endophytica DSM 13796</name>
    <dbReference type="NCBI Taxonomy" id="1121089"/>
    <lineage>
        <taxon>Bacteria</taxon>
        <taxon>Bacillati</taxon>
        <taxon>Bacillota</taxon>
        <taxon>Bacilli</taxon>
        <taxon>Bacillales</taxon>
        <taxon>Bacillaceae</taxon>
        <taxon>Priestia</taxon>
    </lineage>
</organism>
<keyword evidence="2 10" id="KW-0436">Ligase</keyword>
<dbReference type="Proteomes" id="UP000182762">
    <property type="component" value="Unassembled WGS sequence"/>
</dbReference>
<dbReference type="SUPFAM" id="SSF53244">
    <property type="entry name" value="MurD-like peptide ligases, peptide-binding domain"/>
    <property type="match status" value="1"/>
</dbReference>
<dbReference type="InterPro" id="IPR000713">
    <property type="entry name" value="Mur_ligase_N"/>
</dbReference>
<evidence type="ECO:0000256" key="2">
    <source>
        <dbReference type="ARBA" id="ARBA00022598"/>
    </source>
</evidence>
<dbReference type="InterPro" id="IPR013221">
    <property type="entry name" value="Mur_ligase_cen"/>
</dbReference>
<dbReference type="RefSeq" id="WP_061802735.1">
    <property type="nucleotide sequence ID" value="NZ_FOXX01000015.1"/>
</dbReference>
<name>A0A1I6BWW8_9BACI</name>
<dbReference type="Pfam" id="PF08245">
    <property type="entry name" value="Mur_ligase_M"/>
    <property type="match status" value="1"/>
</dbReference>
<evidence type="ECO:0000256" key="11">
    <source>
        <dbReference type="RuleBase" id="RU004136"/>
    </source>
</evidence>
<dbReference type="PANTHER" id="PTHR43024:SF1">
    <property type="entry name" value="UDP-N-ACETYLMURAMOYL-TRIPEPTIDE--D-ALANYL-D-ALANINE LIGASE"/>
    <property type="match status" value="1"/>
</dbReference>
<dbReference type="InterPro" id="IPR051046">
    <property type="entry name" value="MurCDEF_CellWall_CoF430Synth"/>
</dbReference>
<dbReference type="PANTHER" id="PTHR43024">
    <property type="entry name" value="UDP-N-ACETYLMURAMOYL-TRIPEPTIDE--D-ALANYL-D-ALANINE LIGASE"/>
    <property type="match status" value="1"/>
</dbReference>
<evidence type="ECO:0000256" key="1">
    <source>
        <dbReference type="ARBA" id="ARBA00022490"/>
    </source>
</evidence>
<dbReference type="Pfam" id="PF01225">
    <property type="entry name" value="Mur_ligase"/>
    <property type="match status" value="1"/>
</dbReference>
<dbReference type="GO" id="GO:0016874">
    <property type="term" value="F:ligase activity"/>
    <property type="evidence" value="ECO:0007669"/>
    <property type="project" value="UniProtKB-KW"/>
</dbReference>
<dbReference type="InterPro" id="IPR004101">
    <property type="entry name" value="Mur_ligase_C"/>
</dbReference>
<keyword evidence="3 10" id="KW-0132">Cell division</keyword>
<evidence type="ECO:0000256" key="6">
    <source>
        <dbReference type="ARBA" id="ARBA00022960"/>
    </source>
</evidence>
<comment type="pathway">
    <text evidence="10 11">Cell wall biogenesis; peptidoglycan biosynthesis.</text>
</comment>
<keyword evidence="7 10" id="KW-0573">Peptidoglycan synthesis</keyword>
<protein>
    <recommendedName>
        <fullName evidence="10 11">UDP-N-acetylmuramoyl-tripeptide--D-alanyl-D-alanine ligase</fullName>
        <ecNumber evidence="10 11">6.3.2.10</ecNumber>
    </recommendedName>
    <alternativeName>
        <fullName evidence="10">D-alanyl-D-alanine-adding enzyme</fullName>
    </alternativeName>
</protein>